<evidence type="ECO:0000313" key="1">
    <source>
        <dbReference type="EMBL" id="KRL96561.1"/>
    </source>
</evidence>
<dbReference type="AlphaFoldDB" id="A0A0R1UTT5"/>
<evidence type="ECO:0000313" key="2">
    <source>
        <dbReference type="Proteomes" id="UP000051084"/>
    </source>
</evidence>
<dbReference type="EMBL" id="AZGC01000001">
    <property type="protein sequence ID" value="KRL96561.1"/>
    <property type="molecule type" value="Genomic_DNA"/>
</dbReference>
<keyword evidence="2" id="KW-1185">Reference proteome</keyword>
<dbReference type="Proteomes" id="UP000051084">
    <property type="component" value="Unassembled WGS sequence"/>
</dbReference>
<gene>
    <name evidence="1" type="ORF">FC21_GL000645</name>
</gene>
<dbReference type="PATRIC" id="fig|1423742.4.peg.670"/>
<protein>
    <submittedName>
        <fullName evidence="1">Uncharacterized protein</fullName>
    </submittedName>
</protein>
<reference evidence="1 2" key="1">
    <citation type="journal article" date="2015" name="Genome Announc.">
        <title>Expanding the biotechnology potential of lactobacilli through comparative genomics of 213 strains and associated genera.</title>
        <authorList>
            <person name="Sun Z."/>
            <person name="Harris H.M."/>
            <person name="McCann A."/>
            <person name="Guo C."/>
            <person name="Argimon S."/>
            <person name="Zhang W."/>
            <person name="Yang X."/>
            <person name="Jeffery I.B."/>
            <person name="Cooney J.C."/>
            <person name="Kagawa T.F."/>
            <person name="Liu W."/>
            <person name="Song Y."/>
            <person name="Salvetti E."/>
            <person name="Wrobel A."/>
            <person name="Rasinkangas P."/>
            <person name="Parkhill J."/>
            <person name="Rea M.C."/>
            <person name="O'Sullivan O."/>
            <person name="Ritari J."/>
            <person name="Douillard F.P."/>
            <person name="Paul Ross R."/>
            <person name="Yang R."/>
            <person name="Briner A.E."/>
            <person name="Felis G.E."/>
            <person name="de Vos W.M."/>
            <person name="Barrangou R."/>
            <person name="Klaenhammer T.R."/>
            <person name="Caufield P.W."/>
            <person name="Cui Y."/>
            <person name="Zhang H."/>
            <person name="O'Toole P.W."/>
        </authorList>
    </citation>
    <scope>NUCLEOTIDE SEQUENCE [LARGE SCALE GENOMIC DNA]</scope>
    <source>
        <strain evidence="1 2">DSM 18793</strain>
    </source>
</reference>
<sequence length="75" mass="8977">MNQTVQATRGNGKKPKPKYTKFKDFYDREYEIDRIRSSIEEGYVAQSNKGAQIQRGDIFAKRLEEFKRFKAERRK</sequence>
<proteinExistence type="predicted"/>
<name>A0A0R1UTT5_9LACO</name>
<accession>A0A0R1UTT5</accession>
<organism evidence="1 2">
    <name type="scientific">Limosilactobacillus equigenerosi DSM 18793 = JCM 14505</name>
    <dbReference type="NCBI Taxonomy" id="1423742"/>
    <lineage>
        <taxon>Bacteria</taxon>
        <taxon>Bacillati</taxon>
        <taxon>Bacillota</taxon>
        <taxon>Bacilli</taxon>
        <taxon>Lactobacillales</taxon>
        <taxon>Lactobacillaceae</taxon>
        <taxon>Limosilactobacillus</taxon>
    </lineage>
</organism>
<comment type="caution">
    <text evidence="1">The sequence shown here is derived from an EMBL/GenBank/DDBJ whole genome shotgun (WGS) entry which is preliminary data.</text>
</comment>
<dbReference type="STRING" id="417373.GCA_001570685_01474"/>